<gene>
    <name evidence="1" type="ORF">GPUN_1657</name>
</gene>
<reference evidence="1 2" key="2">
    <citation type="journal article" date="2017" name="Antonie Van Leeuwenhoek">
        <title>Rhizobium rhizosphaerae sp. nov., a novel species isolated from rice rhizosphere.</title>
        <authorList>
            <person name="Zhao J.J."/>
            <person name="Zhang J."/>
            <person name="Zhang R.J."/>
            <person name="Zhang C.W."/>
            <person name="Yin H.Q."/>
            <person name="Zhang X.X."/>
        </authorList>
    </citation>
    <scope>NUCLEOTIDE SEQUENCE [LARGE SCALE GENOMIC DNA]</scope>
    <source>
        <strain evidence="1 2">ACAM 611</strain>
    </source>
</reference>
<sequence length="43" mass="5221">MQLSNMMTQMNFRRPLRSKQWQVYFSINKIAEFLNFICALAHI</sequence>
<proteinExistence type="predicted"/>
<dbReference type="EMBL" id="BAET01000014">
    <property type="protein sequence ID" value="GAB55774.1"/>
    <property type="molecule type" value="Genomic_DNA"/>
</dbReference>
<comment type="caution">
    <text evidence="1">The sequence shown here is derived from an EMBL/GenBank/DDBJ whole genome shotgun (WGS) entry which is preliminary data.</text>
</comment>
<evidence type="ECO:0000313" key="1">
    <source>
        <dbReference type="EMBL" id="GAB55774.1"/>
    </source>
</evidence>
<organism evidence="1 2">
    <name type="scientific">Glaciecola punicea ACAM 611</name>
    <dbReference type="NCBI Taxonomy" id="1121923"/>
    <lineage>
        <taxon>Bacteria</taxon>
        <taxon>Pseudomonadati</taxon>
        <taxon>Pseudomonadota</taxon>
        <taxon>Gammaproteobacteria</taxon>
        <taxon>Alteromonadales</taxon>
        <taxon>Alteromonadaceae</taxon>
        <taxon>Glaciecola</taxon>
    </lineage>
</organism>
<reference evidence="1 2" key="1">
    <citation type="journal article" date="2012" name="J. Bacteriol.">
        <title>Genome sequence of proteorhodopsin-containing sea ice bacterium Glaciecola punicea ACAM 611T.</title>
        <authorList>
            <person name="Qin Q.-L."/>
            <person name="Xie B.-B."/>
            <person name="Shu Y.-L."/>
            <person name="Rong J.-C."/>
            <person name="Zhao D.-L."/>
            <person name="Zhang X.-Y."/>
            <person name="Chen X.-L."/>
            <person name="Zhou B.-C."/>
            <person name="Zhanga Y.-Z."/>
        </authorList>
    </citation>
    <scope>NUCLEOTIDE SEQUENCE [LARGE SCALE GENOMIC DNA]</scope>
    <source>
        <strain evidence="1 2">ACAM 611</strain>
    </source>
</reference>
<accession>H5TBU7</accession>
<dbReference type="AlphaFoldDB" id="H5TBU7"/>
<keyword evidence="2" id="KW-1185">Reference proteome</keyword>
<dbReference type="Proteomes" id="UP000053586">
    <property type="component" value="Unassembled WGS sequence"/>
</dbReference>
<evidence type="ECO:0000313" key="2">
    <source>
        <dbReference type="Proteomes" id="UP000053586"/>
    </source>
</evidence>
<protein>
    <submittedName>
        <fullName evidence="1">Uncharacterized protein</fullName>
    </submittedName>
</protein>
<name>H5TBU7_9ALTE</name>